<name>A0A9P5N684_9AGAM</name>
<evidence type="ECO:0000313" key="3">
    <source>
        <dbReference type="Proteomes" id="UP000759537"/>
    </source>
</evidence>
<dbReference type="AlphaFoldDB" id="A0A9P5N684"/>
<organism evidence="2 3">
    <name type="scientific">Russula ochroleuca</name>
    <dbReference type="NCBI Taxonomy" id="152965"/>
    <lineage>
        <taxon>Eukaryota</taxon>
        <taxon>Fungi</taxon>
        <taxon>Dikarya</taxon>
        <taxon>Basidiomycota</taxon>
        <taxon>Agaricomycotina</taxon>
        <taxon>Agaricomycetes</taxon>
        <taxon>Russulales</taxon>
        <taxon>Russulaceae</taxon>
        <taxon>Russula</taxon>
    </lineage>
</organism>
<sequence length="174" mass="19670">MIMLSGPSARVGGRSLCSRSTRTAEPWIPGPPATEESSCMIPGHHHERTEGHQWVAAANAPTCQHRHSKSNTLLLVFYHSYPIRRTNSQRERETRPISEITPRPAPLEFQTTQNRLTRVVRSPKSPVPVPIPVHCDLFLNFLSLSCHRFRRANSLSRPFLTHLPCMSSASPYTR</sequence>
<evidence type="ECO:0000313" key="2">
    <source>
        <dbReference type="EMBL" id="KAF8487322.1"/>
    </source>
</evidence>
<protein>
    <submittedName>
        <fullName evidence="2">Uncharacterized protein</fullName>
    </submittedName>
</protein>
<reference evidence="2" key="2">
    <citation type="journal article" date="2020" name="Nat. Commun.">
        <title>Large-scale genome sequencing of mycorrhizal fungi provides insights into the early evolution of symbiotic traits.</title>
        <authorList>
            <person name="Miyauchi S."/>
            <person name="Kiss E."/>
            <person name="Kuo A."/>
            <person name="Drula E."/>
            <person name="Kohler A."/>
            <person name="Sanchez-Garcia M."/>
            <person name="Morin E."/>
            <person name="Andreopoulos B."/>
            <person name="Barry K.W."/>
            <person name="Bonito G."/>
            <person name="Buee M."/>
            <person name="Carver A."/>
            <person name="Chen C."/>
            <person name="Cichocki N."/>
            <person name="Clum A."/>
            <person name="Culley D."/>
            <person name="Crous P.W."/>
            <person name="Fauchery L."/>
            <person name="Girlanda M."/>
            <person name="Hayes R.D."/>
            <person name="Keri Z."/>
            <person name="LaButti K."/>
            <person name="Lipzen A."/>
            <person name="Lombard V."/>
            <person name="Magnuson J."/>
            <person name="Maillard F."/>
            <person name="Murat C."/>
            <person name="Nolan M."/>
            <person name="Ohm R.A."/>
            <person name="Pangilinan J."/>
            <person name="Pereira M.F."/>
            <person name="Perotto S."/>
            <person name="Peter M."/>
            <person name="Pfister S."/>
            <person name="Riley R."/>
            <person name="Sitrit Y."/>
            <person name="Stielow J.B."/>
            <person name="Szollosi G."/>
            <person name="Zifcakova L."/>
            <person name="Stursova M."/>
            <person name="Spatafora J.W."/>
            <person name="Tedersoo L."/>
            <person name="Vaario L.M."/>
            <person name="Yamada A."/>
            <person name="Yan M."/>
            <person name="Wang P."/>
            <person name="Xu J."/>
            <person name="Bruns T."/>
            <person name="Baldrian P."/>
            <person name="Vilgalys R."/>
            <person name="Dunand C."/>
            <person name="Henrissat B."/>
            <person name="Grigoriev I.V."/>
            <person name="Hibbett D."/>
            <person name="Nagy L.G."/>
            <person name="Martin F.M."/>
        </authorList>
    </citation>
    <scope>NUCLEOTIDE SEQUENCE</scope>
    <source>
        <strain evidence="2">Prilba</strain>
    </source>
</reference>
<feature type="region of interest" description="Disordered" evidence="1">
    <location>
        <begin position="1"/>
        <end position="33"/>
    </location>
</feature>
<reference evidence="2" key="1">
    <citation type="submission" date="2019-10" db="EMBL/GenBank/DDBJ databases">
        <authorList>
            <consortium name="DOE Joint Genome Institute"/>
            <person name="Kuo A."/>
            <person name="Miyauchi S."/>
            <person name="Kiss E."/>
            <person name="Drula E."/>
            <person name="Kohler A."/>
            <person name="Sanchez-Garcia M."/>
            <person name="Andreopoulos B."/>
            <person name="Barry K.W."/>
            <person name="Bonito G."/>
            <person name="Buee M."/>
            <person name="Carver A."/>
            <person name="Chen C."/>
            <person name="Cichocki N."/>
            <person name="Clum A."/>
            <person name="Culley D."/>
            <person name="Crous P.W."/>
            <person name="Fauchery L."/>
            <person name="Girlanda M."/>
            <person name="Hayes R."/>
            <person name="Keri Z."/>
            <person name="LaButti K."/>
            <person name="Lipzen A."/>
            <person name="Lombard V."/>
            <person name="Magnuson J."/>
            <person name="Maillard F."/>
            <person name="Morin E."/>
            <person name="Murat C."/>
            <person name="Nolan M."/>
            <person name="Ohm R."/>
            <person name="Pangilinan J."/>
            <person name="Pereira M."/>
            <person name="Perotto S."/>
            <person name="Peter M."/>
            <person name="Riley R."/>
            <person name="Sitrit Y."/>
            <person name="Stielow B."/>
            <person name="Szollosi G."/>
            <person name="Zifcakova L."/>
            <person name="Stursova M."/>
            <person name="Spatafora J.W."/>
            <person name="Tedersoo L."/>
            <person name="Vaario L.-M."/>
            <person name="Yamada A."/>
            <person name="Yan M."/>
            <person name="Wang P."/>
            <person name="Xu J."/>
            <person name="Bruns T."/>
            <person name="Baldrian P."/>
            <person name="Vilgalys R."/>
            <person name="Henrissat B."/>
            <person name="Grigoriev I.V."/>
            <person name="Hibbett D."/>
            <person name="Nagy L.G."/>
            <person name="Martin F.M."/>
        </authorList>
    </citation>
    <scope>NUCLEOTIDE SEQUENCE</scope>
    <source>
        <strain evidence="2">Prilba</strain>
    </source>
</reference>
<dbReference type="Proteomes" id="UP000759537">
    <property type="component" value="Unassembled WGS sequence"/>
</dbReference>
<proteinExistence type="predicted"/>
<gene>
    <name evidence="2" type="ORF">DFH94DRAFT_705191</name>
</gene>
<evidence type="ECO:0000256" key="1">
    <source>
        <dbReference type="SAM" id="MobiDB-lite"/>
    </source>
</evidence>
<feature type="non-terminal residue" evidence="2">
    <location>
        <position position="1"/>
    </location>
</feature>
<accession>A0A9P5N684</accession>
<dbReference type="EMBL" id="WHVB01000001">
    <property type="protein sequence ID" value="KAF8487322.1"/>
    <property type="molecule type" value="Genomic_DNA"/>
</dbReference>
<keyword evidence="3" id="KW-1185">Reference proteome</keyword>
<comment type="caution">
    <text evidence="2">The sequence shown here is derived from an EMBL/GenBank/DDBJ whole genome shotgun (WGS) entry which is preliminary data.</text>
</comment>